<comment type="similarity">
    <text evidence="6">Belongs to the peptidase T1B family.</text>
</comment>
<dbReference type="PANTHER" id="PTHR32194:SF2">
    <property type="entry name" value="PROTEASOME SUBUNIT BETA TYPE-1"/>
    <property type="match status" value="1"/>
</dbReference>
<keyword evidence="1 6" id="KW-0963">Cytoplasm</keyword>
<evidence type="ECO:0000256" key="5">
    <source>
        <dbReference type="ARBA" id="ARBA00026071"/>
    </source>
</evidence>
<dbReference type="CDD" id="cd03757">
    <property type="entry name" value="proteasome_beta_type_1"/>
    <property type="match status" value="1"/>
</dbReference>
<dbReference type="FunFam" id="3.60.20.10:FF:000027">
    <property type="entry name" value="Proteasome subunit beta type-6"/>
    <property type="match status" value="1"/>
</dbReference>
<comment type="function">
    <text evidence="4">Non-catalytic component of the proteasome, a multicatalytic proteinase complex which is characterized by its ability to cleave peptides with Arg, Phe, Tyr, Leu, and Glu adjacent to the leaving group at neutral or slightly basic pH. The proteasome has an ATP-dependent proteolytic activity.</text>
</comment>
<evidence type="ECO:0000256" key="1">
    <source>
        <dbReference type="ARBA" id="ARBA00022490"/>
    </source>
</evidence>
<comment type="function">
    <text evidence="6">Component of the proteasome, a multicatalytic proteinase complex which is characterized by its ability to cleave peptides with Arg, Phe, Tyr, Leu, and Glu adjacent to the leaving group at neutral or slightly basic pH. The proteasome has an ATP-dependent proteolytic activity.</text>
</comment>
<organism evidence="7 8">
    <name type="scientific">Glossina austeni</name>
    <name type="common">Savannah tsetse fly</name>
    <dbReference type="NCBI Taxonomy" id="7395"/>
    <lineage>
        <taxon>Eukaryota</taxon>
        <taxon>Metazoa</taxon>
        <taxon>Ecdysozoa</taxon>
        <taxon>Arthropoda</taxon>
        <taxon>Hexapoda</taxon>
        <taxon>Insecta</taxon>
        <taxon>Pterygota</taxon>
        <taxon>Neoptera</taxon>
        <taxon>Endopterygota</taxon>
        <taxon>Diptera</taxon>
        <taxon>Brachycera</taxon>
        <taxon>Muscomorpha</taxon>
        <taxon>Hippoboscoidea</taxon>
        <taxon>Glossinidae</taxon>
        <taxon>Glossina</taxon>
    </lineage>
</organism>
<keyword evidence="8" id="KW-1185">Reference proteome</keyword>
<dbReference type="Pfam" id="PF00227">
    <property type="entry name" value="Proteasome"/>
    <property type="match status" value="1"/>
</dbReference>
<dbReference type="GO" id="GO:0005634">
    <property type="term" value="C:nucleus"/>
    <property type="evidence" value="ECO:0007669"/>
    <property type="project" value="UniProtKB-SubCell"/>
</dbReference>
<comment type="subcellular location">
    <subcellularLocation>
        <location evidence="6">Cytoplasm</location>
    </subcellularLocation>
    <subcellularLocation>
        <location evidence="6">Nucleus</location>
    </subcellularLocation>
</comment>
<dbReference type="GO" id="GO:0005737">
    <property type="term" value="C:cytoplasm"/>
    <property type="evidence" value="ECO:0007669"/>
    <property type="project" value="UniProtKB-SubCell"/>
</dbReference>
<proteinExistence type="inferred from homology"/>
<reference evidence="7" key="1">
    <citation type="submission" date="2020-05" db="UniProtKB">
        <authorList>
            <consortium name="EnsemblMetazoa"/>
        </authorList>
    </citation>
    <scope>IDENTIFICATION</scope>
    <source>
        <strain evidence="7">TTRI</strain>
    </source>
</reference>
<evidence type="ECO:0000256" key="2">
    <source>
        <dbReference type="ARBA" id="ARBA00022942"/>
    </source>
</evidence>
<dbReference type="PROSITE" id="PS51476">
    <property type="entry name" value="PROTEASOME_BETA_2"/>
    <property type="match status" value="1"/>
</dbReference>
<evidence type="ECO:0000313" key="8">
    <source>
        <dbReference type="Proteomes" id="UP000078200"/>
    </source>
</evidence>
<dbReference type="STRING" id="7395.A0A1A9V8H3"/>
<comment type="subunit">
    <text evidence="5">The 26S proteasome consists of a 20S proteasome core and two 19S regulatory subunits. The 20S proteasome core is composed of 28 subunits that are arranged in four stacked rings, resulting in a barrel-shaped structure. The two end rings are each formed by seven alpha subunits, and the two central rings are each formed by seven beta subunits. The catalytic chamber with the active sites is on the inside of the barrel.</text>
</comment>
<keyword evidence="3 6" id="KW-0539">Nucleus</keyword>
<evidence type="ECO:0000256" key="4">
    <source>
        <dbReference type="ARBA" id="ARBA00024953"/>
    </source>
</evidence>
<dbReference type="EnsemblMetazoa" id="GAUT029226-RA">
    <property type="protein sequence ID" value="GAUT029226-PA"/>
    <property type="gene ID" value="GAUT029226"/>
</dbReference>
<dbReference type="GO" id="GO:0051603">
    <property type="term" value="P:proteolysis involved in protein catabolic process"/>
    <property type="evidence" value="ECO:0007669"/>
    <property type="project" value="InterPro"/>
</dbReference>
<dbReference type="InterPro" id="IPR016050">
    <property type="entry name" value="Proteasome_bsu_CS"/>
</dbReference>
<dbReference type="PROSITE" id="PS00854">
    <property type="entry name" value="PROTEASOME_BETA_1"/>
    <property type="match status" value="1"/>
</dbReference>
<dbReference type="VEuPathDB" id="VectorBase:GAUT029226"/>
<sequence length="236" mass="25991">MNISYSGQSSKIQIPGVKRYDFQPYESNGGSIVAVAGNGFAVIAADTRLSSDYTIHTRNQNKLFPLTAKTVLGSTGCWSDTLALISLVQARTKIYEQEHMKIMSTEAAAHMLSILMYNRRFFPYYVSNVLVGLDIENKGVVYSYDPIGHCEKSMYKASGSAGPLLQPVLDSLIGAKNVVPQKCSPFIVFDKERAVRIASDAFISAAERDIYTGDTVAINIITKDGCEVRELQLRKD</sequence>
<accession>A0A1A9V8H3</accession>
<dbReference type="GO" id="GO:0005839">
    <property type="term" value="C:proteasome core complex"/>
    <property type="evidence" value="ECO:0007669"/>
    <property type="project" value="InterPro"/>
</dbReference>
<dbReference type="InterPro" id="IPR023333">
    <property type="entry name" value="Proteasome_suB-type"/>
</dbReference>
<name>A0A1A9V8H3_GLOAU</name>
<evidence type="ECO:0000313" key="7">
    <source>
        <dbReference type="EnsemblMetazoa" id="GAUT029226-PA"/>
    </source>
</evidence>
<keyword evidence="2 6" id="KW-0647">Proteasome</keyword>
<dbReference type="PANTHER" id="PTHR32194">
    <property type="entry name" value="METALLOPROTEASE TLDD"/>
    <property type="match status" value="1"/>
</dbReference>
<dbReference type="Gene3D" id="3.60.20.10">
    <property type="entry name" value="Glutamine Phosphoribosylpyrophosphate, subunit 1, domain 1"/>
    <property type="match status" value="1"/>
</dbReference>
<dbReference type="Proteomes" id="UP000078200">
    <property type="component" value="Unassembled WGS sequence"/>
</dbReference>
<dbReference type="InterPro" id="IPR001353">
    <property type="entry name" value="Proteasome_sua/b"/>
</dbReference>
<dbReference type="SUPFAM" id="SSF56235">
    <property type="entry name" value="N-terminal nucleophile aminohydrolases (Ntn hydrolases)"/>
    <property type="match status" value="1"/>
</dbReference>
<dbReference type="AlphaFoldDB" id="A0A1A9V8H3"/>
<evidence type="ECO:0000256" key="6">
    <source>
        <dbReference type="RuleBase" id="RU004203"/>
    </source>
</evidence>
<protein>
    <recommendedName>
        <fullName evidence="6">Proteasome subunit beta</fullName>
    </recommendedName>
</protein>
<comment type="subunit">
    <text evidence="6">Component of the proteasome complex.</text>
</comment>
<dbReference type="InterPro" id="IPR029055">
    <property type="entry name" value="Ntn_hydrolases_N"/>
</dbReference>
<evidence type="ECO:0000256" key="3">
    <source>
        <dbReference type="ARBA" id="ARBA00023242"/>
    </source>
</evidence>